<dbReference type="PANTHER" id="PTHR30213:SF1">
    <property type="entry name" value="INNER MEMBRANE PROTEIN YHJD"/>
    <property type="match status" value="1"/>
</dbReference>
<dbReference type="Pfam" id="PF03631">
    <property type="entry name" value="Virul_fac_BrkB"/>
    <property type="match status" value="1"/>
</dbReference>
<keyword evidence="2" id="KW-1003">Cell membrane</keyword>
<feature type="transmembrane region" description="Helical" evidence="6">
    <location>
        <begin position="32"/>
        <end position="55"/>
    </location>
</feature>
<dbReference type="InterPro" id="IPR017039">
    <property type="entry name" value="Virul_fac_BrkB"/>
</dbReference>
<evidence type="ECO:0000256" key="3">
    <source>
        <dbReference type="ARBA" id="ARBA00022692"/>
    </source>
</evidence>
<dbReference type="GO" id="GO:0005886">
    <property type="term" value="C:plasma membrane"/>
    <property type="evidence" value="ECO:0007669"/>
    <property type="project" value="UniProtKB-SubCell"/>
</dbReference>
<evidence type="ECO:0000256" key="4">
    <source>
        <dbReference type="ARBA" id="ARBA00022989"/>
    </source>
</evidence>
<evidence type="ECO:0000256" key="2">
    <source>
        <dbReference type="ARBA" id="ARBA00022475"/>
    </source>
</evidence>
<dbReference type="KEGG" id="luo:HHL09_23430"/>
<dbReference type="PIRSF" id="PIRSF035875">
    <property type="entry name" value="RNase_BN"/>
    <property type="match status" value="1"/>
</dbReference>
<evidence type="ECO:0000313" key="8">
    <source>
        <dbReference type="Proteomes" id="UP000501812"/>
    </source>
</evidence>
<evidence type="ECO:0000256" key="1">
    <source>
        <dbReference type="ARBA" id="ARBA00004651"/>
    </source>
</evidence>
<gene>
    <name evidence="7" type="ORF">HHL09_23430</name>
</gene>
<proteinExistence type="predicted"/>
<sequence>MFPIRRLRSILFWRRLTRRWVHHRHTDNAAALAFYALISLPPLLLIGVTVASMVIGEKSAHGELEKQFAAVLGPELADTIEGILQSARIAPRSDPWAFIVAMTTLLYAGSHVLSKLRKTLNVVNEAAPADPSRPWLRRVAARGLCAGLILVFGALLVAATVLQGFAAYIATRMDAPWLDDFNLVQDLGWLSTYLFLTIAFALILKVLPRRRPLWRYAFVGAAFAALTTGSLKGVLDFYFRHSMWGSFIGSGLNFLLFLFWLFVSIQGFLAGAEISAWLGRRAGIRKKAALKQAEVASLGGE</sequence>
<keyword evidence="5 6" id="KW-0472">Membrane</keyword>
<reference evidence="7 8" key="1">
    <citation type="submission" date="2020-04" db="EMBL/GenBank/DDBJ databases">
        <title>Luteolibacter sp. G-1-1-1 isolated from soil.</title>
        <authorList>
            <person name="Dahal R.H."/>
        </authorList>
    </citation>
    <scope>NUCLEOTIDE SEQUENCE [LARGE SCALE GENOMIC DNA]</scope>
    <source>
        <strain evidence="7 8">G-1-1-1</strain>
    </source>
</reference>
<feature type="transmembrane region" description="Helical" evidence="6">
    <location>
        <begin position="96"/>
        <end position="113"/>
    </location>
</feature>
<comment type="subcellular location">
    <subcellularLocation>
        <location evidence="1">Cell membrane</location>
        <topology evidence="1">Multi-pass membrane protein</topology>
    </subcellularLocation>
</comment>
<keyword evidence="4 6" id="KW-1133">Transmembrane helix</keyword>
<dbReference type="EMBL" id="CP051774">
    <property type="protein sequence ID" value="QJE98608.1"/>
    <property type="molecule type" value="Genomic_DNA"/>
</dbReference>
<keyword evidence="3 6" id="KW-0812">Transmembrane</keyword>
<name>A0A858RQE5_9BACT</name>
<feature type="transmembrane region" description="Helical" evidence="6">
    <location>
        <begin position="214"/>
        <end position="234"/>
    </location>
</feature>
<dbReference type="RefSeq" id="WP_169457095.1">
    <property type="nucleotide sequence ID" value="NZ_CP051774.1"/>
</dbReference>
<evidence type="ECO:0000313" key="7">
    <source>
        <dbReference type="EMBL" id="QJE98608.1"/>
    </source>
</evidence>
<feature type="transmembrane region" description="Helical" evidence="6">
    <location>
        <begin position="254"/>
        <end position="278"/>
    </location>
</feature>
<dbReference type="Proteomes" id="UP000501812">
    <property type="component" value="Chromosome"/>
</dbReference>
<evidence type="ECO:0008006" key="9">
    <source>
        <dbReference type="Google" id="ProtNLM"/>
    </source>
</evidence>
<protein>
    <recommendedName>
        <fullName evidence="9">YihY/virulence factor BrkB family protein</fullName>
    </recommendedName>
</protein>
<feature type="transmembrane region" description="Helical" evidence="6">
    <location>
        <begin position="189"/>
        <end position="207"/>
    </location>
</feature>
<keyword evidence="8" id="KW-1185">Reference proteome</keyword>
<evidence type="ECO:0000256" key="5">
    <source>
        <dbReference type="ARBA" id="ARBA00023136"/>
    </source>
</evidence>
<evidence type="ECO:0000256" key="6">
    <source>
        <dbReference type="SAM" id="Phobius"/>
    </source>
</evidence>
<accession>A0A858RQE5</accession>
<dbReference type="PANTHER" id="PTHR30213">
    <property type="entry name" value="INNER MEMBRANE PROTEIN YHJD"/>
    <property type="match status" value="1"/>
</dbReference>
<dbReference type="AlphaFoldDB" id="A0A858RQE5"/>
<organism evidence="7 8">
    <name type="scientific">Luteolibacter luteus</name>
    <dbReference type="NCBI Taxonomy" id="2728835"/>
    <lineage>
        <taxon>Bacteria</taxon>
        <taxon>Pseudomonadati</taxon>
        <taxon>Verrucomicrobiota</taxon>
        <taxon>Verrucomicrobiia</taxon>
        <taxon>Verrucomicrobiales</taxon>
        <taxon>Verrucomicrobiaceae</taxon>
        <taxon>Luteolibacter</taxon>
    </lineage>
</organism>
<feature type="transmembrane region" description="Helical" evidence="6">
    <location>
        <begin position="143"/>
        <end position="169"/>
    </location>
</feature>